<comment type="similarity">
    <text evidence="1">Belongs to the FPP family.</text>
</comment>
<gene>
    <name evidence="5" type="ORF">A4U43_C02F7320</name>
</gene>
<feature type="compositionally biased region" description="Basic and acidic residues" evidence="4">
    <location>
        <begin position="29"/>
        <end position="39"/>
    </location>
</feature>
<feature type="coiled-coil region" evidence="3">
    <location>
        <begin position="329"/>
        <end position="423"/>
    </location>
</feature>
<evidence type="ECO:0000313" key="5">
    <source>
        <dbReference type="EMBL" id="ONK77509.1"/>
    </source>
</evidence>
<feature type="compositionally biased region" description="Polar residues" evidence="4">
    <location>
        <begin position="659"/>
        <end position="669"/>
    </location>
</feature>
<organism evidence="5 6">
    <name type="scientific">Asparagus officinalis</name>
    <name type="common">Garden asparagus</name>
    <dbReference type="NCBI Taxonomy" id="4686"/>
    <lineage>
        <taxon>Eukaryota</taxon>
        <taxon>Viridiplantae</taxon>
        <taxon>Streptophyta</taxon>
        <taxon>Embryophyta</taxon>
        <taxon>Tracheophyta</taxon>
        <taxon>Spermatophyta</taxon>
        <taxon>Magnoliopsida</taxon>
        <taxon>Liliopsida</taxon>
        <taxon>Asparagales</taxon>
        <taxon>Asparagaceae</taxon>
        <taxon>Asparagoideae</taxon>
        <taxon>Asparagus</taxon>
    </lineage>
</organism>
<keyword evidence="2 3" id="KW-0175">Coiled coil</keyword>
<proteinExistence type="inferred from homology"/>
<feature type="region of interest" description="Disordered" evidence="4">
    <location>
        <begin position="659"/>
        <end position="705"/>
    </location>
</feature>
<evidence type="ECO:0000256" key="1">
    <source>
        <dbReference type="ARBA" id="ARBA00005921"/>
    </source>
</evidence>
<evidence type="ECO:0000313" key="6">
    <source>
        <dbReference type="Proteomes" id="UP000243459"/>
    </source>
</evidence>
<evidence type="ECO:0000256" key="3">
    <source>
        <dbReference type="SAM" id="Coils"/>
    </source>
</evidence>
<sequence>MDPKSWLWRRKSSDKSPGETESSGSASSHSERYSDDQEGLRASPSDSSPIDSSPNHAESAEISPNNRGNEIHETVKSLTEKLSAAILDISAKEALVKQHSKVAEEAVSGWEKTESEVAVLKQQLEATTQQNSILEDKISHLDEALKECVKQLRQAKEEQKQKIHDATSEMTQKLELNNSELEDQLIANLKSKLEAVEKENSSLKEKLLAQSEELEIQILERELSTQAAEAASKQHLEGIKKITKLEAECRKLRTLAQKPSSVNDLKTNSWTSALITELAQYNNEKPEEKLLTNSVDIDIMDDFLEMEKLASMAEADHRSSSFSLEDEIMKKKTAELREKVENLDTEKAKMEIALADSRNQLSICESKLIKLQMELDLANELKQDAMEKMADMDAKEKVLQSQLDSTLLDIEKMQDKFTSLERKAEDSSLSSELKTKLEASEATRESVEYKLQLAYTEVEKLHKKIRVLEDRIEEERVLSQEFADSEIRKLQEKVYLLEERLQDERALSTEFEAKIQAVEDEKKVLEYELESANSDVRKLSDKVSLLAEEVDNERTLSTKFEEKCKNLEDELSRKRREAELRVVSFSNGDLTVKQEKELAMAAERLAECQKTIASLGQQLKSLTTVEDIIIESDNFELNGSSPNCRNNNTNILNTSIDPSAGISSSNLSNGKVKGSPSSPTSSNSMLSGFGRFLSRNRSKDRVENE</sequence>
<accession>A0A5P1FKN2</accession>
<dbReference type="Pfam" id="PF05911">
    <property type="entry name" value="FPP"/>
    <property type="match status" value="4"/>
</dbReference>
<feature type="coiled-coil region" evidence="3">
    <location>
        <begin position="110"/>
        <end position="229"/>
    </location>
</feature>
<dbReference type="InterPro" id="IPR008587">
    <property type="entry name" value="FPP_plant"/>
</dbReference>
<evidence type="ECO:0000256" key="4">
    <source>
        <dbReference type="SAM" id="MobiDB-lite"/>
    </source>
</evidence>
<feature type="coiled-coil region" evidence="3">
    <location>
        <begin position="451"/>
        <end position="577"/>
    </location>
</feature>
<feature type="compositionally biased region" description="Low complexity" evidence="4">
    <location>
        <begin position="675"/>
        <end position="687"/>
    </location>
</feature>
<evidence type="ECO:0000256" key="2">
    <source>
        <dbReference type="ARBA" id="ARBA00023054"/>
    </source>
</evidence>
<dbReference type="EMBL" id="CM007382">
    <property type="protein sequence ID" value="ONK77509.1"/>
    <property type="molecule type" value="Genomic_DNA"/>
</dbReference>
<dbReference type="PANTHER" id="PTHR31580:SF49">
    <property type="entry name" value="FILAMENT-LIKE PLANT PROTEIN 3"/>
    <property type="match status" value="1"/>
</dbReference>
<dbReference type="OMA" id="LQMQFNL"/>
<feature type="compositionally biased region" description="Low complexity" evidence="4">
    <location>
        <begin position="19"/>
        <end position="28"/>
    </location>
</feature>
<feature type="compositionally biased region" description="Low complexity" evidence="4">
    <location>
        <begin position="43"/>
        <end position="54"/>
    </location>
</feature>
<dbReference type="OrthoDB" id="128924at2759"/>
<dbReference type="Gramene" id="ONK77509">
    <property type="protein sequence ID" value="ONK77509"/>
    <property type="gene ID" value="A4U43_C02F7320"/>
</dbReference>
<dbReference type="Proteomes" id="UP000243459">
    <property type="component" value="Chromosome 2"/>
</dbReference>
<dbReference type="PANTHER" id="PTHR31580">
    <property type="entry name" value="FILAMENT-LIKE PLANT PROTEIN 4"/>
    <property type="match status" value="1"/>
</dbReference>
<dbReference type="AlphaFoldDB" id="A0A5P1FKN2"/>
<evidence type="ECO:0008006" key="7">
    <source>
        <dbReference type="Google" id="ProtNLM"/>
    </source>
</evidence>
<reference evidence="6" key="1">
    <citation type="journal article" date="2017" name="Nat. Commun.">
        <title>The asparagus genome sheds light on the origin and evolution of a young Y chromosome.</title>
        <authorList>
            <person name="Harkess A."/>
            <person name="Zhou J."/>
            <person name="Xu C."/>
            <person name="Bowers J.E."/>
            <person name="Van der Hulst R."/>
            <person name="Ayyampalayam S."/>
            <person name="Mercati F."/>
            <person name="Riccardi P."/>
            <person name="McKain M.R."/>
            <person name="Kakrana A."/>
            <person name="Tang H."/>
            <person name="Ray J."/>
            <person name="Groenendijk J."/>
            <person name="Arikit S."/>
            <person name="Mathioni S.M."/>
            <person name="Nakano M."/>
            <person name="Shan H."/>
            <person name="Telgmann-Rauber A."/>
            <person name="Kanno A."/>
            <person name="Yue Z."/>
            <person name="Chen H."/>
            <person name="Li W."/>
            <person name="Chen Y."/>
            <person name="Xu X."/>
            <person name="Zhang Y."/>
            <person name="Luo S."/>
            <person name="Chen H."/>
            <person name="Gao J."/>
            <person name="Mao Z."/>
            <person name="Pires J.C."/>
            <person name="Luo M."/>
            <person name="Kudrna D."/>
            <person name="Wing R.A."/>
            <person name="Meyers B.C."/>
            <person name="Yi K."/>
            <person name="Kong H."/>
            <person name="Lavrijsen P."/>
            <person name="Sunseri F."/>
            <person name="Falavigna A."/>
            <person name="Ye Y."/>
            <person name="Leebens-Mack J.H."/>
            <person name="Chen G."/>
        </authorList>
    </citation>
    <scope>NUCLEOTIDE SEQUENCE [LARGE SCALE GENOMIC DNA]</scope>
    <source>
        <strain evidence="6">cv. DH0086</strain>
    </source>
</reference>
<name>A0A5P1FKN2_ASPOF</name>
<protein>
    <recommendedName>
        <fullName evidence="7">Filament-like plant protein</fullName>
    </recommendedName>
</protein>
<feature type="region of interest" description="Disordered" evidence="4">
    <location>
        <begin position="1"/>
        <end position="70"/>
    </location>
</feature>
<keyword evidence="6" id="KW-1185">Reference proteome</keyword>